<evidence type="ECO:0000313" key="2">
    <source>
        <dbReference type="EMBL" id="MDJ1129195.1"/>
    </source>
</evidence>
<comment type="caution">
    <text evidence="2">The sequence shown here is derived from an EMBL/GenBank/DDBJ whole genome shotgun (WGS) entry which is preliminary data.</text>
</comment>
<protein>
    <submittedName>
        <fullName evidence="2">Tat pathway signal protein</fullName>
    </submittedName>
</protein>
<dbReference type="RefSeq" id="WP_283713994.1">
    <property type="nucleotide sequence ID" value="NZ_JASJEW010000008.1"/>
</dbReference>
<evidence type="ECO:0000313" key="3">
    <source>
        <dbReference type="Proteomes" id="UP001431693"/>
    </source>
</evidence>
<dbReference type="Proteomes" id="UP001431693">
    <property type="component" value="Unassembled WGS sequence"/>
</dbReference>
<sequence>MNRSSSRSRRPGSARRATPRASATPRTTATKKPATPAPAHAGSGRPLKARPTTPARNGAGRYATPTIPRQPKPKPFANVDRRTLFKGVGAAGAIGVTASALSSLQGCSSSEEESDATPTVVDDNQATSVTDSYTYNEQMAGLTEAGTWTLPLGTVLFPGEGTWIPALAAGESANPVVTGAAFSVSDGSLATVVKEPVTTGTNYVIYQTRCSDSLYAWVELDTVAGDWALYAAPFSAGALTGGVSTLATGDAEWDIPQVAVSGDAVVWLGMPTATGSHSAEDSHCYLWRSGQSNATAVVTSHGRFACEPTISDGVVTLVPRVRNEEGMYYGISSYQLSDNLATRTAQLVLPQSVKPFSAVSMGGRLVFQIEANYSSGGLLGQMGTYVQMDDDNFVALSREPIAAPAGTSDLFLVKTRASYLYFDIPDEEYNTLVAASRAVDYGEYPARVGTCSTFVTFATVKDPATTYPASVQVRAYKLG</sequence>
<organism evidence="2 3">
    <name type="scientific">Kribbibacterium absianum</name>
    <dbReference type="NCBI Taxonomy" id="3044210"/>
    <lineage>
        <taxon>Bacteria</taxon>
        <taxon>Bacillati</taxon>
        <taxon>Actinomycetota</taxon>
        <taxon>Coriobacteriia</taxon>
        <taxon>Coriobacteriales</taxon>
        <taxon>Kribbibacteriaceae</taxon>
        <taxon>Kribbibacterium</taxon>
    </lineage>
</organism>
<gene>
    <name evidence="2" type="ORF">QJ043_03740</name>
</gene>
<feature type="compositionally biased region" description="Basic residues" evidence="1">
    <location>
        <begin position="1"/>
        <end position="13"/>
    </location>
</feature>
<accession>A0ABT6ZJH8</accession>
<feature type="region of interest" description="Disordered" evidence="1">
    <location>
        <begin position="1"/>
        <end position="78"/>
    </location>
</feature>
<dbReference type="EMBL" id="JASJEX010000002">
    <property type="protein sequence ID" value="MDJ1129195.1"/>
    <property type="molecule type" value="Genomic_DNA"/>
</dbReference>
<keyword evidence="3" id="KW-1185">Reference proteome</keyword>
<feature type="compositionally biased region" description="Low complexity" evidence="1">
    <location>
        <begin position="14"/>
        <end position="39"/>
    </location>
</feature>
<proteinExistence type="predicted"/>
<name>A0ABT6ZJH8_9ACTN</name>
<reference evidence="2" key="1">
    <citation type="submission" date="2023-05" db="EMBL/GenBank/DDBJ databases">
        <title>[olsenella] sp. nov., isolated from a pig farm feces dump.</title>
        <authorList>
            <person name="Chang Y.-H."/>
        </authorList>
    </citation>
    <scope>NUCLEOTIDE SEQUENCE</scope>
    <source>
        <strain evidence="2">YH-ols2217</strain>
    </source>
</reference>
<evidence type="ECO:0000256" key="1">
    <source>
        <dbReference type="SAM" id="MobiDB-lite"/>
    </source>
</evidence>